<dbReference type="Proteomes" id="UP000037035">
    <property type="component" value="Unassembled WGS sequence"/>
</dbReference>
<sequence>MKVDMQQFKVSSYYVFFTRNNIPPRRPLGIQHRVKFWSLSLCIPKPPLPLPTWFYHDQLMFNSFQKVLTRCDNFAYLSGPKIVPVKQPRVVRSKKVYFFSNVTCEIVRIIADLNFSSPSNILVYIKPLEYVKTYMSPQVPSTVQMMLMAMKNANYYDWKKNSLMYHMAMSWVEEKNLVCPSFQTCLYIDYILGIDTFLDISHQTGSNESLGHLHRGDPDGNSPQGAILAPCVIPKHCSMIGDHWDDEMGGVRSNWPFQPLFQNFCQQGIKFPDLRSFCYQLSANVAFAFSQYFLVLVVICKLKIFSTTLIVSHNFFPASNKRSIAYWELCSILLHCTTHANQVINWNQNSFLASLVRI</sequence>
<dbReference type="AlphaFoldDB" id="A0A0L6UCJ9"/>
<proteinExistence type="predicted"/>
<organism evidence="1 2">
    <name type="scientific">Puccinia sorghi</name>
    <dbReference type="NCBI Taxonomy" id="27349"/>
    <lineage>
        <taxon>Eukaryota</taxon>
        <taxon>Fungi</taxon>
        <taxon>Dikarya</taxon>
        <taxon>Basidiomycota</taxon>
        <taxon>Pucciniomycotina</taxon>
        <taxon>Pucciniomycetes</taxon>
        <taxon>Pucciniales</taxon>
        <taxon>Pucciniaceae</taxon>
        <taxon>Puccinia</taxon>
    </lineage>
</organism>
<name>A0A0L6UCJ9_9BASI</name>
<reference evidence="1 2" key="1">
    <citation type="submission" date="2015-08" db="EMBL/GenBank/DDBJ databases">
        <title>Next Generation Sequencing and Analysis of the Genome of Puccinia sorghi L Schw, the Causal Agent of Maize Common Rust.</title>
        <authorList>
            <person name="Rochi L."/>
            <person name="Burguener G."/>
            <person name="Darino M."/>
            <person name="Turjanski A."/>
            <person name="Kreff E."/>
            <person name="Dieguez M.J."/>
            <person name="Sacco F."/>
        </authorList>
    </citation>
    <scope>NUCLEOTIDE SEQUENCE [LARGE SCALE GENOMIC DNA]</scope>
    <source>
        <strain evidence="1 2">RO10H11247</strain>
    </source>
</reference>
<evidence type="ECO:0000313" key="2">
    <source>
        <dbReference type="Proteomes" id="UP000037035"/>
    </source>
</evidence>
<keyword evidence="2" id="KW-1185">Reference proteome</keyword>
<accession>A0A0L6UCJ9</accession>
<dbReference type="VEuPathDB" id="FungiDB:VP01_741g2"/>
<evidence type="ECO:0000313" key="1">
    <source>
        <dbReference type="EMBL" id="KNZ46261.1"/>
    </source>
</evidence>
<comment type="caution">
    <text evidence="1">The sequence shown here is derived from an EMBL/GenBank/DDBJ whole genome shotgun (WGS) entry which is preliminary data.</text>
</comment>
<protein>
    <submittedName>
        <fullName evidence="1">Uncharacterized protein</fullName>
    </submittedName>
</protein>
<gene>
    <name evidence="1" type="ORF">VP01_741g2</name>
</gene>
<dbReference type="EMBL" id="LAVV01012850">
    <property type="protein sequence ID" value="KNZ46261.1"/>
    <property type="molecule type" value="Genomic_DNA"/>
</dbReference>